<dbReference type="Pfam" id="PF02518">
    <property type="entry name" value="HATPase_c"/>
    <property type="match status" value="1"/>
</dbReference>
<dbReference type="CDD" id="cd00075">
    <property type="entry name" value="HATPase"/>
    <property type="match status" value="1"/>
</dbReference>
<evidence type="ECO:0000256" key="4">
    <source>
        <dbReference type="SAM" id="Phobius"/>
    </source>
</evidence>
<dbReference type="EMBL" id="FTOH01000003">
    <property type="protein sequence ID" value="SIS64523.1"/>
    <property type="molecule type" value="Genomic_DNA"/>
</dbReference>
<organism evidence="6 7">
    <name type="scientific">Thalassolituus maritimus</name>
    <dbReference type="NCBI Taxonomy" id="484498"/>
    <lineage>
        <taxon>Bacteria</taxon>
        <taxon>Pseudomonadati</taxon>
        <taxon>Pseudomonadota</taxon>
        <taxon>Gammaproteobacteria</taxon>
        <taxon>Oceanospirillales</taxon>
        <taxon>Oceanospirillaceae</taxon>
        <taxon>Thalassolituus</taxon>
    </lineage>
</organism>
<reference evidence="7" key="1">
    <citation type="submission" date="2017-01" db="EMBL/GenBank/DDBJ databases">
        <authorList>
            <person name="Varghese N."/>
            <person name="Submissions S."/>
        </authorList>
    </citation>
    <scope>NUCLEOTIDE SEQUENCE [LARGE SCALE GENOMIC DNA]</scope>
    <source>
        <strain evidence="7">DSM 24913</strain>
    </source>
</reference>
<dbReference type="PANTHER" id="PTHR43065:SF47">
    <property type="match status" value="1"/>
</dbReference>
<feature type="transmembrane region" description="Helical" evidence="4">
    <location>
        <begin position="150"/>
        <end position="169"/>
    </location>
</feature>
<dbReference type="PANTHER" id="PTHR43065">
    <property type="entry name" value="SENSOR HISTIDINE KINASE"/>
    <property type="match status" value="1"/>
</dbReference>
<gene>
    <name evidence="6" type="ORF">SAMN05421686_10368</name>
</gene>
<dbReference type="AlphaFoldDB" id="A0A1N7KSD1"/>
<feature type="coiled-coil region" evidence="3">
    <location>
        <begin position="243"/>
        <end position="280"/>
    </location>
</feature>
<dbReference type="SUPFAM" id="SSF55874">
    <property type="entry name" value="ATPase domain of HSP90 chaperone/DNA topoisomerase II/histidine kinase"/>
    <property type="match status" value="1"/>
</dbReference>
<keyword evidence="4" id="KW-1133">Transmembrane helix</keyword>
<feature type="transmembrane region" description="Helical" evidence="4">
    <location>
        <begin position="21"/>
        <end position="42"/>
    </location>
</feature>
<comment type="catalytic activity">
    <reaction evidence="1">
        <text>ATP + protein L-histidine = ADP + protein N-phospho-L-histidine.</text>
        <dbReference type="EC" id="2.7.13.3"/>
    </reaction>
</comment>
<evidence type="ECO:0000256" key="1">
    <source>
        <dbReference type="ARBA" id="ARBA00000085"/>
    </source>
</evidence>
<dbReference type="InterPro" id="IPR004358">
    <property type="entry name" value="Sig_transdc_His_kin-like_C"/>
</dbReference>
<evidence type="ECO:0000313" key="7">
    <source>
        <dbReference type="Proteomes" id="UP000185639"/>
    </source>
</evidence>
<feature type="domain" description="Histidine kinase" evidence="5">
    <location>
        <begin position="289"/>
        <end position="514"/>
    </location>
</feature>
<accession>A0A1N7KSD1</accession>
<evidence type="ECO:0000313" key="6">
    <source>
        <dbReference type="EMBL" id="SIS64523.1"/>
    </source>
</evidence>
<dbReference type="STRING" id="484498.SAMN05421686_10368"/>
<keyword evidence="7" id="KW-1185">Reference proteome</keyword>
<dbReference type="EC" id="2.7.13.3" evidence="2"/>
<proteinExistence type="predicted"/>
<dbReference type="InterPro" id="IPR005467">
    <property type="entry name" value="His_kinase_dom"/>
</dbReference>
<dbReference type="Proteomes" id="UP000185639">
    <property type="component" value="Unassembled WGS sequence"/>
</dbReference>
<protein>
    <recommendedName>
        <fullName evidence="2">histidine kinase</fullName>
        <ecNumber evidence="2">2.7.13.3</ecNumber>
    </recommendedName>
</protein>
<dbReference type="InterPro" id="IPR036890">
    <property type="entry name" value="HATPase_C_sf"/>
</dbReference>
<keyword evidence="4" id="KW-0812">Transmembrane</keyword>
<keyword evidence="6" id="KW-0418">Kinase</keyword>
<dbReference type="Gene3D" id="1.10.287.130">
    <property type="match status" value="1"/>
</dbReference>
<dbReference type="PRINTS" id="PR00344">
    <property type="entry name" value="BCTRLSENSOR"/>
</dbReference>
<dbReference type="GO" id="GO:0004673">
    <property type="term" value="F:protein histidine kinase activity"/>
    <property type="evidence" value="ECO:0007669"/>
    <property type="project" value="UniProtKB-EC"/>
</dbReference>
<keyword evidence="3" id="KW-0175">Coiled coil</keyword>
<sequence>MSQEPQKISTSARRSIVCRMFLYICLTLTLVGSIAGTLLYSIQFEREIEREHQEMMRITNTFKPAIAHALWQYDKQQLRLLVAGLQGDPGVSYVRAVDTTNFSTEAGTRPYHSHVTRIPVYYDELLVGDLSVAYFNGSPWLKALENASPYIGSIFLLLLVLAGALVLVLHQIVTRRITKLARAVNSRIEHGILTPVDISPSRSMDDVDQLMVAFRELNEQLIKELERNKLAQHQLSKANTELEDRVEERTEHLSETIAQLNQTVDELNTTQSQLIEAEKQSALGGMIAGIGHEIETPLGLCLTMESCLRNDVQAVIAEHPELAKTEEWSRVSESLELLRENLRRATSLMKSFKSVSAGHINDDNDWIYIHKTISDLLRSLSPMLRNHPYEIRVNCPEDICIQASPTAITQVLTNLITNSLKHGFSGRAEGLVVITVEEDSDNLIMDYQDDGIGLSREAAKKIFEPMFTTCRSDGGTGLGMHLVYNIIKQRMKGEISIEPSDTGVHFRMVMPISKAQRRDKGRQAIY</sequence>
<dbReference type="Gene3D" id="3.30.565.10">
    <property type="entry name" value="Histidine kinase-like ATPase, C-terminal domain"/>
    <property type="match status" value="1"/>
</dbReference>
<dbReference type="SMART" id="SM00387">
    <property type="entry name" value="HATPase_c"/>
    <property type="match status" value="1"/>
</dbReference>
<keyword evidence="6" id="KW-0808">Transferase</keyword>
<dbReference type="OrthoDB" id="1931120at2"/>
<name>A0A1N7KSD1_9GAMM</name>
<dbReference type="Gene3D" id="6.10.340.10">
    <property type="match status" value="1"/>
</dbReference>
<dbReference type="InterPro" id="IPR003594">
    <property type="entry name" value="HATPase_dom"/>
</dbReference>
<evidence type="ECO:0000259" key="5">
    <source>
        <dbReference type="PROSITE" id="PS50109"/>
    </source>
</evidence>
<evidence type="ECO:0000256" key="2">
    <source>
        <dbReference type="ARBA" id="ARBA00012438"/>
    </source>
</evidence>
<evidence type="ECO:0000256" key="3">
    <source>
        <dbReference type="SAM" id="Coils"/>
    </source>
</evidence>
<dbReference type="RefSeq" id="WP_139325755.1">
    <property type="nucleotide sequence ID" value="NZ_FTOH01000003.1"/>
</dbReference>
<keyword evidence="4" id="KW-0472">Membrane</keyword>
<dbReference type="PROSITE" id="PS50109">
    <property type="entry name" value="HIS_KIN"/>
    <property type="match status" value="1"/>
</dbReference>